<dbReference type="EC" id="2.7.7.-" evidence="8"/>
<dbReference type="OrthoDB" id="9776281at2"/>
<protein>
    <recommendedName>
        <fullName evidence="8">Protein nucleotidyltransferase YdiU</fullName>
        <ecNumber evidence="8">2.7.7.-</ecNumber>
    </recommendedName>
    <alternativeName>
        <fullName evidence="8">Protein adenylyltransferase YdiU</fullName>
        <ecNumber evidence="8">2.7.7.108</ecNumber>
    </alternativeName>
    <alternativeName>
        <fullName evidence="8">Protein uridylyltransferase YdiU</fullName>
        <ecNumber evidence="8">2.7.7.-</ecNumber>
    </alternativeName>
</protein>
<keyword evidence="2 8" id="KW-0808">Transferase</keyword>
<keyword evidence="8" id="KW-0464">Manganese</keyword>
<feature type="binding site" evidence="8">
    <location>
        <position position="94"/>
    </location>
    <ligand>
        <name>ATP</name>
        <dbReference type="ChEBI" id="CHEBI:30616"/>
    </ligand>
</feature>
<dbReference type="STRING" id="23.BEL05_07015"/>
<dbReference type="RefSeq" id="WP_069671696.1">
    <property type="nucleotide sequence ID" value="NZ_MCBT01000044.1"/>
</dbReference>
<feature type="binding site" evidence="8">
    <location>
        <position position="126"/>
    </location>
    <ligand>
        <name>ATP</name>
        <dbReference type="ChEBI" id="CHEBI:30616"/>
    </ligand>
</feature>
<comment type="similarity">
    <text evidence="1 8">Belongs to the SELO family.</text>
</comment>
<dbReference type="PANTHER" id="PTHR32057:SF14">
    <property type="entry name" value="PROTEIN ADENYLYLTRANSFERASE SELO, MITOCHONDRIAL"/>
    <property type="match status" value="1"/>
</dbReference>
<feature type="binding site" evidence="8">
    <location>
        <position position="255"/>
    </location>
    <ligand>
        <name>Mg(2+)</name>
        <dbReference type="ChEBI" id="CHEBI:18420"/>
    </ligand>
</feature>
<dbReference type="GO" id="GO:0070733">
    <property type="term" value="F:AMPylase activity"/>
    <property type="evidence" value="ECO:0007669"/>
    <property type="project" value="UniProtKB-EC"/>
</dbReference>
<comment type="cofactor">
    <cofactor evidence="8">
        <name>Mg(2+)</name>
        <dbReference type="ChEBI" id="CHEBI:18420"/>
    </cofactor>
    <cofactor evidence="8">
        <name>Mn(2+)</name>
        <dbReference type="ChEBI" id="CHEBI:29035"/>
    </cofactor>
</comment>
<dbReference type="AlphaFoldDB" id="A0A1E5IT02"/>
<evidence type="ECO:0000256" key="8">
    <source>
        <dbReference type="HAMAP-Rule" id="MF_00692"/>
    </source>
</evidence>
<feature type="binding site" evidence="8">
    <location>
        <position position="114"/>
    </location>
    <ligand>
        <name>ATP</name>
        <dbReference type="ChEBI" id="CHEBI:30616"/>
    </ligand>
</feature>
<keyword evidence="3 8" id="KW-0548">Nucleotidyltransferase</keyword>
<comment type="catalytic activity">
    <reaction evidence="8">
        <text>L-threonyl-[protein] + ATP = 3-O-(5'-adenylyl)-L-threonyl-[protein] + diphosphate</text>
        <dbReference type="Rhea" id="RHEA:54292"/>
        <dbReference type="Rhea" id="RHEA-COMP:11060"/>
        <dbReference type="Rhea" id="RHEA-COMP:13847"/>
        <dbReference type="ChEBI" id="CHEBI:30013"/>
        <dbReference type="ChEBI" id="CHEBI:30616"/>
        <dbReference type="ChEBI" id="CHEBI:33019"/>
        <dbReference type="ChEBI" id="CHEBI:138113"/>
        <dbReference type="EC" id="2.7.7.108"/>
    </reaction>
</comment>
<comment type="catalytic activity">
    <reaction evidence="8">
        <text>L-tyrosyl-[protein] + UTP = O-(5'-uridylyl)-L-tyrosyl-[protein] + diphosphate</text>
        <dbReference type="Rhea" id="RHEA:83887"/>
        <dbReference type="Rhea" id="RHEA-COMP:10136"/>
        <dbReference type="Rhea" id="RHEA-COMP:20238"/>
        <dbReference type="ChEBI" id="CHEBI:33019"/>
        <dbReference type="ChEBI" id="CHEBI:46398"/>
        <dbReference type="ChEBI" id="CHEBI:46858"/>
        <dbReference type="ChEBI" id="CHEBI:90602"/>
    </reaction>
</comment>
<evidence type="ECO:0000256" key="7">
    <source>
        <dbReference type="ARBA" id="ARBA00022842"/>
    </source>
</evidence>
<dbReference type="Pfam" id="PF02696">
    <property type="entry name" value="SelO"/>
    <property type="match status" value="1"/>
</dbReference>
<keyword evidence="6 8" id="KW-0067">ATP-binding</keyword>
<evidence type="ECO:0000313" key="10">
    <source>
        <dbReference type="Proteomes" id="UP000095230"/>
    </source>
</evidence>
<feature type="binding site" evidence="8">
    <location>
        <position position="178"/>
    </location>
    <ligand>
        <name>ATP</name>
        <dbReference type="ChEBI" id="CHEBI:30616"/>
    </ligand>
</feature>
<organism evidence="9 10">
    <name type="scientific">Shewanella colwelliana</name>
    <name type="common">Alteromonas colwelliana</name>
    <dbReference type="NCBI Taxonomy" id="23"/>
    <lineage>
        <taxon>Bacteria</taxon>
        <taxon>Pseudomonadati</taxon>
        <taxon>Pseudomonadota</taxon>
        <taxon>Gammaproteobacteria</taxon>
        <taxon>Alteromonadales</taxon>
        <taxon>Shewanellaceae</taxon>
        <taxon>Shewanella</taxon>
    </lineage>
</organism>
<keyword evidence="7 8" id="KW-0460">Magnesium</keyword>
<dbReference type="HAMAP" id="MF_00692">
    <property type="entry name" value="SelO"/>
    <property type="match status" value="1"/>
</dbReference>
<dbReference type="GO" id="GO:0000287">
    <property type="term" value="F:magnesium ion binding"/>
    <property type="evidence" value="ECO:0007669"/>
    <property type="project" value="UniProtKB-UniRule"/>
</dbReference>
<comment type="caution">
    <text evidence="9">The sequence shown here is derived from an EMBL/GenBank/DDBJ whole genome shotgun (WGS) entry which is preliminary data.</text>
</comment>
<evidence type="ECO:0000256" key="6">
    <source>
        <dbReference type="ARBA" id="ARBA00022840"/>
    </source>
</evidence>
<gene>
    <name evidence="8" type="primary">ydiU</name>
    <name evidence="8" type="synonym">selO</name>
    <name evidence="9" type="ORF">BEL05_07015</name>
</gene>
<dbReference type="Proteomes" id="UP000095230">
    <property type="component" value="Unassembled WGS sequence"/>
</dbReference>
<comment type="catalytic activity">
    <reaction evidence="8">
        <text>L-tyrosyl-[protein] + ATP = O-(5'-adenylyl)-L-tyrosyl-[protein] + diphosphate</text>
        <dbReference type="Rhea" id="RHEA:54288"/>
        <dbReference type="Rhea" id="RHEA-COMP:10136"/>
        <dbReference type="Rhea" id="RHEA-COMP:13846"/>
        <dbReference type="ChEBI" id="CHEBI:30616"/>
        <dbReference type="ChEBI" id="CHEBI:33019"/>
        <dbReference type="ChEBI" id="CHEBI:46858"/>
        <dbReference type="ChEBI" id="CHEBI:83624"/>
        <dbReference type="EC" id="2.7.7.108"/>
    </reaction>
</comment>
<dbReference type="PANTHER" id="PTHR32057">
    <property type="entry name" value="PROTEIN ADENYLYLTRANSFERASE SELO, MITOCHONDRIAL"/>
    <property type="match status" value="1"/>
</dbReference>
<comment type="catalytic activity">
    <reaction evidence="8">
        <text>L-histidyl-[protein] + UTP = N(tele)-(5'-uridylyl)-L-histidyl-[protein] + diphosphate</text>
        <dbReference type="Rhea" id="RHEA:83891"/>
        <dbReference type="Rhea" id="RHEA-COMP:9745"/>
        <dbReference type="Rhea" id="RHEA-COMP:20239"/>
        <dbReference type="ChEBI" id="CHEBI:29979"/>
        <dbReference type="ChEBI" id="CHEBI:33019"/>
        <dbReference type="ChEBI" id="CHEBI:46398"/>
        <dbReference type="ChEBI" id="CHEBI:233474"/>
    </reaction>
</comment>
<feature type="binding site" evidence="8">
    <location>
        <position position="185"/>
    </location>
    <ligand>
        <name>ATP</name>
        <dbReference type="ChEBI" id="CHEBI:30616"/>
    </ligand>
</feature>
<dbReference type="GO" id="GO:0005524">
    <property type="term" value="F:ATP binding"/>
    <property type="evidence" value="ECO:0007669"/>
    <property type="project" value="UniProtKB-UniRule"/>
</dbReference>
<evidence type="ECO:0000256" key="2">
    <source>
        <dbReference type="ARBA" id="ARBA00022679"/>
    </source>
</evidence>
<sequence>MTQTPIDLGLNFDNSYANQLEGFYVACLGDAAPTPALVKLNTSLAKQIGLTQSEPSLLATALSGGHAPQGSAPLAQVYAGHQFGGYNPQLGDGRALLLGEVLDSTGQRLDLQLKGSGPTQFSRGGDGKAVIGAVLREYIVSEAMYALNIPTTRALAAVTTGETILRDNQQLPGAVLTRMASSHLRVGTFQYVAAQGDQDKVKQLADYAIARHYPEVQQSQQVYLDFLCAVRDKQAELIAKWLLVGFVHGVMNTDNMTISGETIDYGPCAFMDDYASYALFSSIDREGRYAYNNQPVIGQWNLARLAETLLPLIDDEQSVAIDKATQAVTDFWPQFKHHWITGMRAKLGLTTQEQGDEALAEQLFESMEGEQVDFTMLFRQLATDLETGANESENLFSHGEKFNQWRQSWLARLATEQLSISERVVQMNAVNPLYIARNHQVEAAIEAAQRGDYQPFEKLTAILASPYTEQKGAEAFAGPAPAGFGPFVSYCGT</sequence>
<name>A0A1E5IT02_SHECO</name>
<feature type="binding site" evidence="8">
    <location>
        <position position="91"/>
    </location>
    <ligand>
        <name>ATP</name>
        <dbReference type="ChEBI" id="CHEBI:30616"/>
    </ligand>
</feature>
<comment type="catalytic activity">
    <reaction evidence="8">
        <text>L-seryl-[protein] + ATP = 3-O-(5'-adenylyl)-L-seryl-[protein] + diphosphate</text>
        <dbReference type="Rhea" id="RHEA:58120"/>
        <dbReference type="Rhea" id="RHEA-COMP:9863"/>
        <dbReference type="Rhea" id="RHEA-COMP:15073"/>
        <dbReference type="ChEBI" id="CHEBI:29999"/>
        <dbReference type="ChEBI" id="CHEBI:30616"/>
        <dbReference type="ChEBI" id="CHEBI:33019"/>
        <dbReference type="ChEBI" id="CHEBI:142516"/>
        <dbReference type="EC" id="2.7.7.108"/>
    </reaction>
</comment>
<feature type="binding site" evidence="8">
    <location>
        <position position="264"/>
    </location>
    <ligand>
        <name>ATP</name>
        <dbReference type="ChEBI" id="CHEBI:30616"/>
    </ligand>
</feature>
<evidence type="ECO:0000256" key="1">
    <source>
        <dbReference type="ARBA" id="ARBA00009747"/>
    </source>
</evidence>
<evidence type="ECO:0000256" key="3">
    <source>
        <dbReference type="ARBA" id="ARBA00022695"/>
    </source>
</evidence>
<feature type="binding site" evidence="8">
    <location>
        <position position="264"/>
    </location>
    <ligand>
        <name>Mg(2+)</name>
        <dbReference type="ChEBI" id="CHEBI:18420"/>
    </ligand>
</feature>
<dbReference type="InterPro" id="IPR003846">
    <property type="entry name" value="SelO"/>
</dbReference>
<dbReference type="EC" id="2.7.7.108" evidence="8"/>
<evidence type="ECO:0000313" key="9">
    <source>
        <dbReference type="EMBL" id="OEG73138.1"/>
    </source>
</evidence>
<dbReference type="EMBL" id="MCBT01000044">
    <property type="protein sequence ID" value="OEG73138.1"/>
    <property type="molecule type" value="Genomic_DNA"/>
</dbReference>
<comment type="catalytic activity">
    <reaction evidence="8">
        <text>L-seryl-[protein] + UTP = O-(5'-uridylyl)-L-seryl-[protein] + diphosphate</text>
        <dbReference type="Rhea" id="RHEA:64604"/>
        <dbReference type="Rhea" id="RHEA-COMP:9863"/>
        <dbReference type="Rhea" id="RHEA-COMP:16635"/>
        <dbReference type="ChEBI" id="CHEBI:29999"/>
        <dbReference type="ChEBI" id="CHEBI:33019"/>
        <dbReference type="ChEBI" id="CHEBI:46398"/>
        <dbReference type="ChEBI" id="CHEBI:156051"/>
    </reaction>
</comment>
<evidence type="ECO:0000256" key="5">
    <source>
        <dbReference type="ARBA" id="ARBA00022741"/>
    </source>
</evidence>
<reference evidence="9 10" key="1">
    <citation type="submission" date="2016-07" db="EMBL/GenBank/DDBJ databases">
        <title>Whole-genome of two Shewanella species isolated from a digestive organ of sea cucumber Apostichopus japonicus Selenka 1867.</title>
        <authorList>
            <person name="Hong H.-H."/>
            <person name="Choi H."/>
            <person name="Cheon S."/>
            <person name="Oh J.-S."/>
            <person name="Lee H.-G."/>
            <person name="Park C."/>
        </authorList>
    </citation>
    <scope>NUCLEOTIDE SEQUENCE [LARGE SCALE GENOMIC DNA]</scope>
    <source>
        <strain evidence="9 10">CSB03KR</strain>
    </source>
</reference>
<comment type="function">
    <text evidence="8">Nucleotidyltransferase involved in the post-translational modification of proteins. It can catalyze the addition of adenosine monophosphate (AMP) or uridine monophosphate (UMP) to a protein, resulting in modifications known as AMPylation and UMPylation.</text>
</comment>
<keyword evidence="5 8" id="KW-0547">Nucleotide-binding</keyword>
<keyword evidence="4 8" id="KW-0479">Metal-binding</keyword>
<proteinExistence type="inferred from homology"/>
<accession>A0A1E5IT02</accession>
<dbReference type="NCBIfam" id="NF000658">
    <property type="entry name" value="PRK00029.1"/>
    <property type="match status" value="1"/>
</dbReference>
<evidence type="ECO:0000256" key="4">
    <source>
        <dbReference type="ARBA" id="ARBA00022723"/>
    </source>
</evidence>
<feature type="binding site" evidence="8">
    <location>
        <position position="93"/>
    </location>
    <ligand>
        <name>ATP</name>
        <dbReference type="ChEBI" id="CHEBI:30616"/>
    </ligand>
</feature>
<feature type="active site" description="Proton acceptor" evidence="8">
    <location>
        <position position="254"/>
    </location>
</feature>
<dbReference type="GO" id="GO:0030145">
    <property type="term" value="F:manganese ion binding"/>
    <property type="evidence" value="ECO:0007669"/>
    <property type="project" value="UniProtKB-UniRule"/>
</dbReference>
<feature type="binding site" evidence="8">
    <location>
        <position position="127"/>
    </location>
    <ligand>
        <name>ATP</name>
        <dbReference type="ChEBI" id="CHEBI:30616"/>
    </ligand>
</feature>